<evidence type="ECO:0000256" key="2">
    <source>
        <dbReference type="SAM" id="Phobius"/>
    </source>
</evidence>
<gene>
    <name evidence="3" type="ORF">DGAL_LOCUS2848</name>
</gene>
<feature type="compositionally biased region" description="Polar residues" evidence="1">
    <location>
        <begin position="231"/>
        <end position="241"/>
    </location>
</feature>
<feature type="compositionally biased region" description="Basic and acidic residues" evidence="1">
    <location>
        <begin position="221"/>
        <end position="230"/>
    </location>
</feature>
<feature type="transmembrane region" description="Helical" evidence="2">
    <location>
        <begin position="16"/>
        <end position="38"/>
    </location>
</feature>
<dbReference type="Proteomes" id="UP000789390">
    <property type="component" value="Unassembled WGS sequence"/>
</dbReference>
<dbReference type="EMBL" id="CAKKLH010000039">
    <property type="protein sequence ID" value="CAH0100564.1"/>
    <property type="molecule type" value="Genomic_DNA"/>
</dbReference>
<sequence>MAVKKSNSSCLSEEKWYFLLFVFIGLVLMAASGLIVYYKFCIPDIALNPSDGTRIMPGKRLEARNCPPPLPAPNCPPPPQNLPFCNSPPPCPAVVALPCPANPAQNCRPCPVHPPCSAANCQPPLPCPTPPPVPVPKEIPRLTETEMTGNTAFSLITRYPVNSYERLQVALQLVEFSLEFWTRTFTLRNCQHDNKRVCTVCKDRYHYLRCIVENDLHSNQESPRETRFDNHNQQYDNEPSNNRNRIYALMDRLDRNNSRQWFPEDIRRRALHSAKEEQFHKYNEGDRDKWQWGLRYDEYIPLQINQRAMTFWIDKSGTTNRRHCTPCEGTSPRNHINCTAYPHHLYVGGAGRPPRTTEYDYSWWPPHQL</sequence>
<name>A0A8J2WGD9_9CRUS</name>
<dbReference type="OrthoDB" id="6349638at2759"/>
<keyword evidence="2" id="KW-0812">Transmembrane</keyword>
<dbReference type="AlphaFoldDB" id="A0A8J2WGD9"/>
<evidence type="ECO:0000313" key="4">
    <source>
        <dbReference type="Proteomes" id="UP000789390"/>
    </source>
</evidence>
<proteinExistence type="predicted"/>
<reference evidence="3" key="1">
    <citation type="submission" date="2021-11" db="EMBL/GenBank/DDBJ databases">
        <authorList>
            <person name="Schell T."/>
        </authorList>
    </citation>
    <scope>NUCLEOTIDE SEQUENCE</scope>
    <source>
        <strain evidence="3">M5</strain>
    </source>
</reference>
<feature type="region of interest" description="Disordered" evidence="1">
    <location>
        <begin position="221"/>
        <end position="241"/>
    </location>
</feature>
<keyword evidence="2" id="KW-1133">Transmembrane helix</keyword>
<evidence type="ECO:0000313" key="3">
    <source>
        <dbReference type="EMBL" id="CAH0100564.1"/>
    </source>
</evidence>
<accession>A0A8J2WGD9</accession>
<organism evidence="3 4">
    <name type="scientific">Daphnia galeata</name>
    <dbReference type="NCBI Taxonomy" id="27404"/>
    <lineage>
        <taxon>Eukaryota</taxon>
        <taxon>Metazoa</taxon>
        <taxon>Ecdysozoa</taxon>
        <taxon>Arthropoda</taxon>
        <taxon>Crustacea</taxon>
        <taxon>Branchiopoda</taxon>
        <taxon>Diplostraca</taxon>
        <taxon>Cladocera</taxon>
        <taxon>Anomopoda</taxon>
        <taxon>Daphniidae</taxon>
        <taxon>Daphnia</taxon>
    </lineage>
</organism>
<evidence type="ECO:0000256" key="1">
    <source>
        <dbReference type="SAM" id="MobiDB-lite"/>
    </source>
</evidence>
<comment type="caution">
    <text evidence="3">The sequence shown here is derived from an EMBL/GenBank/DDBJ whole genome shotgun (WGS) entry which is preliminary data.</text>
</comment>
<protein>
    <submittedName>
        <fullName evidence="3">Uncharacterized protein</fullName>
    </submittedName>
</protein>
<keyword evidence="4" id="KW-1185">Reference proteome</keyword>
<keyword evidence="2" id="KW-0472">Membrane</keyword>